<evidence type="ECO:0000259" key="7">
    <source>
        <dbReference type="Pfam" id="PF00324"/>
    </source>
</evidence>
<keyword evidence="4 6" id="KW-0472">Membrane</keyword>
<evidence type="ECO:0000313" key="10">
    <source>
        <dbReference type="Proteomes" id="UP000683360"/>
    </source>
</evidence>
<dbReference type="OrthoDB" id="2020542at2759"/>
<evidence type="ECO:0000256" key="2">
    <source>
        <dbReference type="ARBA" id="ARBA00022692"/>
    </source>
</evidence>
<dbReference type="Proteomes" id="UP000683360">
    <property type="component" value="Unassembled WGS sequence"/>
</dbReference>
<dbReference type="GO" id="GO:0008511">
    <property type="term" value="F:sodium:potassium:chloride symporter activity"/>
    <property type="evidence" value="ECO:0007669"/>
    <property type="project" value="TreeGrafter"/>
</dbReference>
<evidence type="ECO:0000256" key="6">
    <source>
        <dbReference type="SAM" id="Phobius"/>
    </source>
</evidence>
<feature type="transmembrane region" description="Helical" evidence="6">
    <location>
        <begin position="357"/>
        <end position="381"/>
    </location>
</feature>
<dbReference type="GO" id="GO:0055078">
    <property type="term" value="P:sodium ion homeostasis"/>
    <property type="evidence" value="ECO:0007669"/>
    <property type="project" value="TreeGrafter"/>
</dbReference>
<feature type="compositionally biased region" description="Polar residues" evidence="5">
    <location>
        <begin position="37"/>
        <end position="47"/>
    </location>
</feature>
<dbReference type="PANTHER" id="PTHR11827">
    <property type="entry name" value="SOLUTE CARRIER FAMILY 12, CATION COTRANSPORTERS"/>
    <property type="match status" value="1"/>
</dbReference>
<evidence type="ECO:0000259" key="8">
    <source>
        <dbReference type="Pfam" id="PF03522"/>
    </source>
</evidence>
<reference evidence="9" key="1">
    <citation type="submission" date="2021-03" db="EMBL/GenBank/DDBJ databases">
        <authorList>
            <person name="Bekaert M."/>
        </authorList>
    </citation>
    <scope>NUCLEOTIDE SEQUENCE</scope>
</reference>
<dbReference type="FunFam" id="1.20.1740.10:FF:000022">
    <property type="entry name" value="Bumetanide-sensitive na-k-cl cotransport protein"/>
    <property type="match status" value="1"/>
</dbReference>
<feature type="domain" description="Amino acid permease/ SLC12A" evidence="7">
    <location>
        <begin position="283"/>
        <end position="790"/>
    </location>
</feature>
<comment type="subcellular location">
    <subcellularLocation>
        <location evidence="1">Membrane</location>
        <topology evidence="1">Multi-pass membrane protein</topology>
    </subcellularLocation>
</comment>
<keyword evidence="10" id="KW-1185">Reference proteome</keyword>
<dbReference type="Gene3D" id="1.20.1740.10">
    <property type="entry name" value="Amino acid/polyamine transporter I"/>
    <property type="match status" value="1"/>
</dbReference>
<dbReference type="GO" id="GO:1990573">
    <property type="term" value="P:potassium ion import across plasma membrane"/>
    <property type="evidence" value="ECO:0007669"/>
    <property type="project" value="TreeGrafter"/>
</dbReference>
<evidence type="ECO:0000313" key="9">
    <source>
        <dbReference type="EMBL" id="CAG2229111.1"/>
    </source>
</evidence>
<dbReference type="GO" id="GO:0055064">
    <property type="term" value="P:chloride ion homeostasis"/>
    <property type="evidence" value="ECO:0007669"/>
    <property type="project" value="TreeGrafter"/>
</dbReference>
<feature type="transmembrane region" description="Helical" evidence="6">
    <location>
        <begin position="712"/>
        <end position="745"/>
    </location>
</feature>
<keyword evidence="3 6" id="KW-1133">Transmembrane helix</keyword>
<feature type="transmembrane region" description="Helical" evidence="6">
    <location>
        <begin position="402"/>
        <end position="422"/>
    </location>
</feature>
<evidence type="ECO:0000256" key="1">
    <source>
        <dbReference type="ARBA" id="ARBA00004141"/>
    </source>
</evidence>
<feature type="region of interest" description="Disordered" evidence="5">
    <location>
        <begin position="935"/>
        <end position="981"/>
    </location>
</feature>
<accession>A0A8S3TJG6</accession>
<feature type="transmembrane region" description="Helical" evidence="6">
    <location>
        <begin position="512"/>
        <end position="533"/>
    </location>
</feature>
<evidence type="ECO:0000256" key="3">
    <source>
        <dbReference type="ARBA" id="ARBA00022989"/>
    </source>
</evidence>
<evidence type="ECO:0000256" key="5">
    <source>
        <dbReference type="SAM" id="MobiDB-lite"/>
    </source>
</evidence>
<organism evidence="9 10">
    <name type="scientific">Mytilus edulis</name>
    <name type="common">Blue mussel</name>
    <dbReference type="NCBI Taxonomy" id="6550"/>
    <lineage>
        <taxon>Eukaryota</taxon>
        <taxon>Metazoa</taxon>
        <taxon>Spiralia</taxon>
        <taxon>Lophotrochozoa</taxon>
        <taxon>Mollusca</taxon>
        <taxon>Bivalvia</taxon>
        <taxon>Autobranchia</taxon>
        <taxon>Pteriomorphia</taxon>
        <taxon>Mytilida</taxon>
        <taxon>Mytiloidea</taxon>
        <taxon>Mytilidae</taxon>
        <taxon>Mytilinae</taxon>
        <taxon>Mytilus</taxon>
    </lineage>
</organism>
<comment type="caution">
    <text evidence="9">The sequence shown here is derived from an EMBL/GenBank/DDBJ whole genome shotgun (WGS) entry which is preliminary data.</text>
</comment>
<feature type="transmembrane region" description="Helical" evidence="6">
    <location>
        <begin position="600"/>
        <end position="620"/>
    </location>
</feature>
<sequence length="1217" mass="135009">MDSESVQSCEIKENNDNLMDKNIKENNDNLMDKNINEDSISQHSNSKLALGKDDNEQCLYQSKETEDIQDQSTELYDKHDTLPMSEEESGSNAGSSICESSFISKPRPQRVSESAKPGRSIKEALHSQRKISLDPRLMHSRGIGRVLYEEAPSRKSSLESFMYPYVPRSRKSSLDPFFSAPYPHHKISVTSNSLYGSSGYLDYTEDTCETLPHADHYSDVLSIIPDIRQRATLDELREDDVSQPRTPCTVVEGLFDEELKDVEEEESNPVKDTTAVKFGWIQGVLVRCLLNIFGVMLFLRLTWITGQAGTLLSSVIILLSMVVTIITSTSMSAICTNGEVKGGGAYYMISRSLGPEFGGSIGIVFSLANAIAAAMYIVGFAETVRDIMWENDAVITGDSLHEVRIIGGITAVLLVGIVVVGMEWEAKAQLGLLAILVTAVITFIVGTFIPPSDEKISKGVVGYKGTVFMENIGPDFRQGESFFSVFAIFFPAATGILAGANISGDLKDAQKAIPKGTLLAIVITGFVYLLLVWTAGSCILRDAIGPVAATQLAYQSNTSIGHVLSNISIVSDCSLVNGTCEYGLLNDKGAVGIASAFRPIILAGIFSATLSSALASMIGAPKVFQALAKDKLFPYIHVFAEGQGKSNEPVRGYILTFAICVAVTCIGDLDVIAPIISNFFLMSYTLINYSCFNASVANTPGFRPGFRYYNKWVSLIGSLLCFAIMFLINWWASLVTFVIVGGLYMYVHTTKPAVNWGSSTQARAYSSALTSTLHLLKVDEHVKNFRPQILVMSGFPRNRPALTDFVSAITKKQSLLVCGHIFMGDMSDHVQKLRSTAAYKWFEKRKIRAFYNSVVAPNLRIGAQVLMQALGVGKLRPNTLMLGYKTGWQNADPMEMEEYVNIIEDGLDLKYGVGILRVKDGFDIMRVPDDSYTLEFSDSEEEEESSDDEEENQNDKKKRTDVSTINENASNGKSFTKQRKINSNRLMSVPEGFENLGFDNENLNSTSTVKSSRPVLTSSVSKDSVKTFRNKLQGTIDVWWLYDDGGLTLLIPYILSKRRSWKNCKLRVFCAASKKGQHEEDEARMTSLLKKFRIDFVKLTIVKDLTKKPTLAMYKKFEAMIRKWRLKTGEYSSEYPWKINDGDLISNKLKTYRYIRLRDQLLTHSQEASLVVITLPIPKKASCPGALYMSWLETLTEGLPPTLLLRGNQQSVLTYYS</sequence>
<dbReference type="AlphaFoldDB" id="A0A8S3TJG6"/>
<feature type="compositionally biased region" description="Acidic residues" evidence="5">
    <location>
        <begin position="937"/>
        <end position="952"/>
    </location>
</feature>
<protein>
    <submittedName>
        <fullName evidence="9">SLC12A2</fullName>
    </submittedName>
</protein>
<feature type="transmembrane region" description="Helical" evidence="6">
    <location>
        <begin position="311"/>
        <end position="334"/>
    </location>
</feature>
<dbReference type="EMBL" id="CAJPWZ010002016">
    <property type="protein sequence ID" value="CAG2229111.1"/>
    <property type="molecule type" value="Genomic_DNA"/>
</dbReference>
<dbReference type="NCBIfam" id="TIGR00930">
    <property type="entry name" value="2a30"/>
    <property type="match status" value="1"/>
</dbReference>
<feature type="transmembrane region" description="Helical" evidence="6">
    <location>
        <begin position="482"/>
        <end position="500"/>
    </location>
</feature>
<keyword evidence="2 6" id="KW-0812">Transmembrane</keyword>
<feature type="region of interest" description="Disordered" evidence="5">
    <location>
        <begin position="1"/>
        <end position="123"/>
    </location>
</feature>
<dbReference type="InterPro" id="IPR004842">
    <property type="entry name" value="SLC12A_fam"/>
</dbReference>
<feature type="compositionally biased region" description="Polar residues" evidence="5">
    <location>
        <begin position="962"/>
        <end position="975"/>
    </location>
</feature>
<dbReference type="InterPro" id="IPR004841">
    <property type="entry name" value="AA-permease/SLC12A_dom"/>
</dbReference>
<evidence type="ECO:0000256" key="4">
    <source>
        <dbReference type="ARBA" id="ARBA00023136"/>
    </source>
</evidence>
<feature type="compositionally biased region" description="Basic and acidic residues" evidence="5">
    <location>
        <begin position="10"/>
        <end position="36"/>
    </location>
</feature>
<name>A0A8S3TJG6_MYTED</name>
<proteinExistence type="predicted"/>
<feature type="domain" description="SLC12A transporter C-terminal" evidence="8">
    <location>
        <begin position="799"/>
        <end position="1217"/>
    </location>
</feature>
<dbReference type="PANTHER" id="PTHR11827:SF103">
    <property type="entry name" value="SODIUM CHLORIDE COTRANSPORTER 69, ISOFORM E"/>
    <property type="match status" value="1"/>
</dbReference>
<dbReference type="GO" id="GO:0006884">
    <property type="term" value="P:cell volume homeostasis"/>
    <property type="evidence" value="ECO:0007669"/>
    <property type="project" value="TreeGrafter"/>
</dbReference>
<dbReference type="Pfam" id="PF00324">
    <property type="entry name" value="AA_permease"/>
    <property type="match status" value="1"/>
</dbReference>
<dbReference type="Pfam" id="PF03522">
    <property type="entry name" value="SLC12"/>
    <property type="match status" value="1"/>
</dbReference>
<dbReference type="GO" id="GO:0016020">
    <property type="term" value="C:membrane"/>
    <property type="evidence" value="ECO:0007669"/>
    <property type="project" value="UniProtKB-SubCell"/>
</dbReference>
<feature type="transmembrane region" description="Helical" evidence="6">
    <location>
        <begin position="278"/>
        <end position="299"/>
    </location>
</feature>
<dbReference type="InterPro" id="IPR018491">
    <property type="entry name" value="SLC12_C"/>
</dbReference>
<feature type="transmembrane region" description="Helical" evidence="6">
    <location>
        <begin position="428"/>
        <end position="449"/>
    </location>
</feature>
<gene>
    <name evidence="9" type="ORF">MEDL_42021</name>
</gene>
<feature type="transmembrane region" description="Helical" evidence="6">
    <location>
        <begin position="653"/>
        <end position="676"/>
    </location>
</feature>
<dbReference type="GO" id="GO:0055075">
    <property type="term" value="P:potassium ion homeostasis"/>
    <property type="evidence" value="ECO:0007669"/>
    <property type="project" value="TreeGrafter"/>
</dbReference>